<organism evidence="7 8">
    <name type="scientific">Caldisericum exile</name>
    <dbReference type="NCBI Taxonomy" id="693075"/>
    <lineage>
        <taxon>Bacteria</taxon>
        <taxon>Pseudomonadati</taxon>
        <taxon>Caldisericota/Cryosericota group</taxon>
        <taxon>Caldisericota</taxon>
        <taxon>Caldisericia</taxon>
        <taxon>Caldisericales</taxon>
        <taxon>Caldisericaceae</taxon>
        <taxon>Caldisericum</taxon>
    </lineage>
</organism>
<name>A0A2J6X5N1_9BACT</name>
<proteinExistence type="inferred from homology"/>
<gene>
    <name evidence="3 7" type="primary">gcvH</name>
    <name evidence="7" type="ORF">C0175_04555</name>
    <name evidence="6" type="ORF">C0189_00375</name>
</gene>
<dbReference type="NCBIfam" id="NF002270">
    <property type="entry name" value="PRK01202.1"/>
    <property type="match status" value="1"/>
</dbReference>
<keyword evidence="2 3" id="KW-0450">Lipoyl</keyword>
<protein>
    <recommendedName>
        <fullName evidence="3">Glycine cleavage system H protein</fullName>
    </recommendedName>
</protein>
<sequence>MAYKVVEGLYYSKNDEWVKVEGDIAVVGITDYAQDKLGDVVYVGEVTLGKKVKKEDTVTTVESVKAASDIYAPISGEIVEVNKAVISDPSLLNKDPYGEGWLFKIKMENPEELKELMDAKAYEEYRRE</sequence>
<dbReference type="CDD" id="cd06848">
    <property type="entry name" value="GCS_H"/>
    <property type="match status" value="1"/>
</dbReference>
<dbReference type="PROSITE" id="PS00189">
    <property type="entry name" value="LIPOYL"/>
    <property type="match status" value="1"/>
</dbReference>
<dbReference type="PANTHER" id="PTHR11715:SF3">
    <property type="entry name" value="GLYCINE CLEAVAGE SYSTEM H PROTEIN-RELATED"/>
    <property type="match status" value="1"/>
</dbReference>
<dbReference type="InterPro" id="IPR011053">
    <property type="entry name" value="Single_hybrid_motif"/>
</dbReference>
<comment type="similarity">
    <text evidence="1 3">Belongs to the GcvH family.</text>
</comment>
<dbReference type="InterPro" id="IPR002930">
    <property type="entry name" value="GCV_H"/>
</dbReference>
<dbReference type="EMBL" id="PNIX01000270">
    <property type="protein sequence ID" value="PMP81919.1"/>
    <property type="molecule type" value="Genomic_DNA"/>
</dbReference>
<dbReference type="PANTHER" id="PTHR11715">
    <property type="entry name" value="GLYCINE CLEAVAGE SYSTEM H PROTEIN"/>
    <property type="match status" value="1"/>
</dbReference>
<dbReference type="GO" id="GO:0019464">
    <property type="term" value="P:glycine decarboxylation via glycine cleavage system"/>
    <property type="evidence" value="ECO:0007669"/>
    <property type="project" value="UniProtKB-UniRule"/>
</dbReference>
<comment type="caution">
    <text evidence="7">The sequence shown here is derived from an EMBL/GenBank/DDBJ whole genome shotgun (WGS) entry which is preliminary data.</text>
</comment>
<evidence type="ECO:0000313" key="9">
    <source>
        <dbReference type="Proteomes" id="UP000237040"/>
    </source>
</evidence>
<dbReference type="InterPro" id="IPR003016">
    <property type="entry name" value="2-oxoA_DH_lipoyl-BS"/>
</dbReference>
<dbReference type="Proteomes" id="UP000237040">
    <property type="component" value="Unassembled WGS sequence"/>
</dbReference>
<dbReference type="PROSITE" id="PS50968">
    <property type="entry name" value="BIOTINYL_LIPOYL"/>
    <property type="match status" value="1"/>
</dbReference>
<dbReference type="InterPro" id="IPR033753">
    <property type="entry name" value="GCV_H/Fam206"/>
</dbReference>
<dbReference type="Proteomes" id="UP000236910">
    <property type="component" value="Unassembled WGS sequence"/>
</dbReference>
<dbReference type="EMBL" id="PNIL01000005">
    <property type="protein sequence ID" value="PMP68849.1"/>
    <property type="molecule type" value="Genomic_DNA"/>
</dbReference>
<comment type="subunit">
    <text evidence="3">The glycine cleavage system is composed of four proteins: P, T, L and H.</text>
</comment>
<dbReference type="GO" id="GO:0005960">
    <property type="term" value="C:glycine cleavage complex"/>
    <property type="evidence" value="ECO:0007669"/>
    <property type="project" value="InterPro"/>
</dbReference>
<dbReference type="Gene3D" id="2.40.50.100">
    <property type="match status" value="1"/>
</dbReference>
<evidence type="ECO:0000256" key="4">
    <source>
        <dbReference type="PIRSR" id="PIRSR617453-50"/>
    </source>
</evidence>
<dbReference type="RefSeq" id="WP_416085099.1">
    <property type="nucleotide sequence ID" value="NZ_JBNATC010000005.1"/>
</dbReference>
<dbReference type="InterPro" id="IPR000089">
    <property type="entry name" value="Biotin_lipoyl"/>
</dbReference>
<evidence type="ECO:0000256" key="1">
    <source>
        <dbReference type="ARBA" id="ARBA00009249"/>
    </source>
</evidence>
<evidence type="ECO:0000313" key="7">
    <source>
        <dbReference type="EMBL" id="PMP81919.1"/>
    </source>
</evidence>
<dbReference type="AlphaFoldDB" id="A0A2J6X5N1"/>
<dbReference type="Pfam" id="PF01597">
    <property type="entry name" value="GCV_H"/>
    <property type="match status" value="1"/>
</dbReference>
<dbReference type="GO" id="GO:0005737">
    <property type="term" value="C:cytoplasm"/>
    <property type="evidence" value="ECO:0007669"/>
    <property type="project" value="TreeGrafter"/>
</dbReference>
<evidence type="ECO:0000313" key="8">
    <source>
        <dbReference type="Proteomes" id="UP000236910"/>
    </source>
</evidence>
<feature type="modified residue" description="N6-lipoyllysine" evidence="3 4">
    <location>
        <position position="65"/>
    </location>
</feature>
<evidence type="ECO:0000256" key="2">
    <source>
        <dbReference type="ARBA" id="ARBA00022823"/>
    </source>
</evidence>
<feature type="domain" description="Lipoyl-binding" evidence="5">
    <location>
        <begin position="24"/>
        <end position="106"/>
    </location>
</feature>
<comment type="cofactor">
    <cofactor evidence="3">
        <name>(R)-lipoate</name>
        <dbReference type="ChEBI" id="CHEBI:83088"/>
    </cofactor>
    <text evidence="3">Binds 1 lipoyl cofactor covalently.</text>
</comment>
<evidence type="ECO:0000259" key="5">
    <source>
        <dbReference type="PROSITE" id="PS50968"/>
    </source>
</evidence>
<dbReference type="HAMAP" id="MF_00272">
    <property type="entry name" value="GcvH"/>
    <property type="match status" value="1"/>
</dbReference>
<accession>A0A2J6X5N1</accession>
<dbReference type="InterPro" id="IPR017453">
    <property type="entry name" value="GCV_H_sub"/>
</dbReference>
<comment type="function">
    <text evidence="3">The glycine cleavage system catalyzes the degradation of glycine. The H protein shuttles the methylamine group of glycine from the P protein to the T protein.</text>
</comment>
<reference evidence="8 9" key="1">
    <citation type="submission" date="2018-01" db="EMBL/GenBank/DDBJ databases">
        <title>Metagenomic assembled genomes from two thermal pools in the Uzon Caldera, Kamchatka, Russia.</title>
        <authorList>
            <person name="Wilkins L."/>
            <person name="Ettinger C."/>
        </authorList>
    </citation>
    <scope>NUCLEOTIDE SEQUENCE [LARGE SCALE GENOMIC DNA]</scope>
    <source>
        <strain evidence="7">ARK-10</strain>
        <strain evidence="6">ZAV-07</strain>
    </source>
</reference>
<dbReference type="GO" id="GO:0009249">
    <property type="term" value="P:protein lipoylation"/>
    <property type="evidence" value="ECO:0007669"/>
    <property type="project" value="TreeGrafter"/>
</dbReference>
<dbReference type="NCBIfam" id="TIGR00527">
    <property type="entry name" value="gcvH"/>
    <property type="match status" value="1"/>
</dbReference>
<evidence type="ECO:0000256" key="3">
    <source>
        <dbReference type="HAMAP-Rule" id="MF_00272"/>
    </source>
</evidence>
<dbReference type="SUPFAM" id="SSF51230">
    <property type="entry name" value="Single hybrid motif"/>
    <property type="match status" value="1"/>
</dbReference>
<evidence type="ECO:0000313" key="6">
    <source>
        <dbReference type="EMBL" id="PMP68849.1"/>
    </source>
</evidence>